<dbReference type="PANTHER" id="PTHR33991">
    <property type="entry name" value="DNA REPAIR PROTEIN RECO"/>
    <property type="match status" value="1"/>
</dbReference>
<name>A0A8J6TER2_9CHLR</name>
<evidence type="ECO:0000256" key="6">
    <source>
        <dbReference type="ARBA" id="ARBA00033409"/>
    </source>
</evidence>
<dbReference type="InterPro" id="IPR037278">
    <property type="entry name" value="ARFGAP/RecO"/>
</dbReference>
<dbReference type="InterPro" id="IPR003717">
    <property type="entry name" value="RecO"/>
</dbReference>
<dbReference type="InterPro" id="IPR022572">
    <property type="entry name" value="DNA_rep/recomb_RecO_N"/>
</dbReference>
<keyword evidence="5 7" id="KW-0234">DNA repair</keyword>
<dbReference type="Gene3D" id="1.20.1440.120">
    <property type="entry name" value="Recombination protein O, C-terminal domain"/>
    <property type="match status" value="1"/>
</dbReference>
<dbReference type="SUPFAM" id="SSF50249">
    <property type="entry name" value="Nucleic acid-binding proteins"/>
    <property type="match status" value="1"/>
</dbReference>
<accession>A0A8J6TER2</accession>
<comment type="similarity">
    <text evidence="1 7">Belongs to the RecO family.</text>
</comment>
<evidence type="ECO:0000256" key="5">
    <source>
        <dbReference type="ARBA" id="ARBA00023204"/>
    </source>
</evidence>
<evidence type="ECO:0000256" key="4">
    <source>
        <dbReference type="ARBA" id="ARBA00023172"/>
    </source>
</evidence>
<evidence type="ECO:0000256" key="2">
    <source>
        <dbReference type="ARBA" id="ARBA00021310"/>
    </source>
</evidence>
<comment type="caution">
    <text evidence="9">The sequence shown here is derived from an EMBL/GenBank/DDBJ whole genome shotgun (WGS) entry which is preliminary data.</text>
</comment>
<dbReference type="Pfam" id="PF02565">
    <property type="entry name" value="RecO_C"/>
    <property type="match status" value="1"/>
</dbReference>
<gene>
    <name evidence="7 9" type="primary">recO</name>
    <name evidence="9" type="ORF">H8E29_06545</name>
</gene>
<dbReference type="PANTHER" id="PTHR33991:SF1">
    <property type="entry name" value="DNA REPAIR PROTEIN RECO"/>
    <property type="match status" value="1"/>
</dbReference>
<comment type="function">
    <text evidence="7">Involved in DNA repair and RecF pathway recombination.</text>
</comment>
<dbReference type="InterPro" id="IPR012340">
    <property type="entry name" value="NA-bd_OB-fold"/>
</dbReference>
<dbReference type="SUPFAM" id="SSF57863">
    <property type="entry name" value="ArfGap/RecO-like zinc finger"/>
    <property type="match status" value="1"/>
</dbReference>
<protein>
    <recommendedName>
        <fullName evidence="2 7">DNA repair protein RecO</fullName>
    </recommendedName>
    <alternativeName>
        <fullName evidence="6 7">Recombination protein O</fullName>
    </alternativeName>
</protein>
<dbReference type="Proteomes" id="UP000614469">
    <property type="component" value="Unassembled WGS sequence"/>
</dbReference>
<evidence type="ECO:0000256" key="3">
    <source>
        <dbReference type="ARBA" id="ARBA00022763"/>
    </source>
</evidence>
<dbReference type="NCBIfam" id="TIGR00613">
    <property type="entry name" value="reco"/>
    <property type="match status" value="1"/>
</dbReference>
<dbReference type="GO" id="GO:0006302">
    <property type="term" value="P:double-strand break repair"/>
    <property type="evidence" value="ECO:0007669"/>
    <property type="project" value="TreeGrafter"/>
</dbReference>
<evidence type="ECO:0000259" key="8">
    <source>
        <dbReference type="Pfam" id="PF11967"/>
    </source>
</evidence>
<evidence type="ECO:0000256" key="1">
    <source>
        <dbReference type="ARBA" id="ARBA00007452"/>
    </source>
</evidence>
<reference evidence="9 10" key="1">
    <citation type="submission" date="2020-08" db="EMBL/GenBank/DDBJ databases">
        <title>Bridging the membrane lipid divide: bacteria of the FCB group superphylum have the potential to synthesize archaeal ether lipids.</title>
        <authorList>
            <person name="Villanueva L."/>
            <person name="Von Meijenfeldt F.A.B."/>
            <person name="Westbye A.B."/>
            <person name="Yadav S."/>
            <person name="Hopmans E.C."/>
            <person name="Dutilh B.E."/>
            <person name="Sinninghe Damste J.S."/>
        </authorList>
    </citation>
    <scope>NUCLEOTIDE SEQUENCE [LARGE SCALE GENOMIC DNA]</scope>
    <source>
        <strain evidence="9">NIOZ-UU36</strain>
    </source>
</reference>
<proteinExistence type="inferred from homology"/>
<dbReference type="GO" id="GO:0043590">
    <property type="term" value="C:bacterial nucleoid"/>
    <property type="evidence" value="ECO:0007669"/>
    <property type="project" value="TreeGrafter"/>
</dbReference>
<keyword evidence="4 7" id="KW-0233">DNA recombination</keyword>
<evidence type="ECO:0000313" key="10">
    <source>
        <dbReference type="Proteomes" id="UP000614469"/>
    </source>
</evidence>
<evidence type="ECO:0000256" key="7">
    <source>
        <dbReference type="HAMAP-Rule" id="MF_00201"/>
    </source>
</evidence>
<evidence type="ECO:0000313" key="9">
    <source>
        <dbReference type="EMBL" id="MBC8334903.1"/>
    </source>
</evidence>
<dbReference type="HAMAP" id="MF_00201">
    <property type="entry name" value="RecO"/>
    <property type="match status" value="1"/>
</dbReference>
<dbReference type="EMBL" id="JACNJN010000084">
    <property type="protein sequence ID" value="MBC8334903.1"/>
    <property type="molecule type" value="Genomic_DNA"/>
</dbReference>
<sequence length="253" mass="29083">MNTPRSFRAEAIVLNHRDWGEADRLVTLYTRQRGKIRAVAKGARKPRSRKGGHLQPFTQITVQLARARGPFIITQVETLEAYLSLGDDLKLTGNASYLVELLDRFSYDEEESNAALFRLLSDSLSRLARGDDFWVVVRYYEMHLLNYLGFRPQLFECANCGEEIKAEDQSFSAAQGGVLCPNCKSDQSSVRPIKVEVLKYLRHFQRSSYAEARHADPNPKIRAEVENLMQFYLTYLLERGLNSPRFMREVGRK</sequence>
<dbReference type="GO" id="GO:0006310">
    <property type="term" value="P:DNA recombination"/>
    <property type="evidence" value="ECO:0007669"/>
    <property type="project" value="UniProtKB-UniRule"/>
</dbReference>
<dbReference type="Pfam" id="PF11967">
    <property type="entry name" value="RecO_N"/>
    <property type="match status" value="1"/>
</dbReference>
<keyword evidence="3 7" id="KW-0227">DNA damage</keyword>
<dbReference type="Gene3D" id="2.40.50.140">
    <property type="entry name" value="Nucleic acid-binding proteins"/>
    <property type="match status" value="1"/>
</dbReference>
<organism evidence="9 10">
    <name type="scientific">Candidatus Desulfolinea nitratireducens</name>
    <dbReference type="NCBI Taxonomy" id="2841698"/>
    <lineage>
        <taxon>Bacteria</taxon>
        <taxon>Bacillati</taxon>
        <taxon>Chloroflexota</taxon>
        <taxon>Anaerolineae</taxon>
        <taxon>Anaerolineales</taxon>
        <taxon>Anaerolineales incertae sedis</taxon>
        <taxon>Candidatus Desulfolinea</taxon>
    </lineage>
</organism>
<dbReference type="InterPro" id="IPR042242">
    <property type="entry name" value="RecO_C"/>
</dbReference>
<feature type="domain" description="DNA replication/recombination mediator RecO N-terminal" evidence="8">
    <location>
        <begin position="7"/>
        <end position="82"/>
    </location>
</feature>
<dbReference type="AlphaFoldDB" id="A0A8J6TER2"/>